<comment type="similarity">
    <text evidence="13">Belongs to the radical SAM superfamily. RlmN family.</text>
</comment>
<dbReference type="GO" id="GO:0070475">
    <property type="term" value="P:rRNA base methylation"/>
    <property type="evidence" value="ECO:0007669"/>
    <property type="project" value="UniProtKB-UniRule"/>
</dbReference>
<dbReference type="Gene3D" id="3.20.20.70">
    <property type="entry name" value="Aldolase class I"/>
    <property type="match status" value="1"/>
</dbReference>
<dbReference type="SMART" id="SM00729">
    <property type="entry name" value="Elp3"/>
    <property type="match status" value="1"/>
</dbReference>
<dbReference type="PANTHER" id="PTHR30544">
    <property type="entry name" value="23S RRNA METHYLTRANSFERASE"/>
    <property type="match status" value="1"/>
</dbReference>
<protein>
    <recommendedName>
        <fullName evidence="13">Probable dual-specificity RNA methyltransferase RlmN</fullName>
        <ecNumber evidence="13">2.1.1.192</ecNumber>
    </recommendedName>
    <alternativeName>
        <fullName evidence="13">23S rRNA (adenine(2503)-C(2))-methyltransferase</fullName>
    </alternativeName>
    <alternativeName>
        <fullName evidence="13">23S rRNA m2A2503 methyltransferase</fullName>
    </alternativeName>
    <alternativeName>
        <fullName evidence="13">Ribosomal RNA large subunit methyltransferase N</fullName>
    </alternativeName>
    <alternativeName>
        <fullName evidence="13">tRNA (adenine(37)-C(2))-methyltransferase</fullName>
    </alternativeName>
    <alternativeName>
        <fullName evidence="13">tRNA m2A37 methyltransferase</fullName>
    </alternativeName>
</protein>
<feature type="binding site" evidence="13">
    <location>
        <position position="124"/>
    </location>
    <ligand>
        <name>[4Fe-4S] cluster</name>
        <dbReference type="ChEBI" id="CHEBI:49883"/>
        <note>4Fe-4S-S-AdoMet</note>
    </ligand>
</feature>
<feature type="binding site" evidence="13">
    <location>
        <begin position="164"/>
        <end position="165"/>
    </location>
    <ligand>
        <name>S-adenosyl-L-methionine</name>
        <dbReference type="ChEBI" id="CHEBI:59789"/>
    </ligand>
</feature>
<dbReference type="HAMAP" id="MF_01849">
    <property type="entry name" value="RNA_methyltr_RlmN"/>
    <property type="match status" value="1"/>
</dbReference>
<comment type="miscellaneous">
    <text evidence="13">Reaction proceeds by a ping-pong mechanism involving intermediate methylation of a conserved cysteine residue.</text>
</comment>
<dbReference type="Gene3D" id="1.10.150.530">
    <property type="match status" value="1"/>
</dbReference>
<dbReference type="Proteomes" id="UP000255101">
    <property type="component" value="Unassembled WGS sequence"/>
</dbReference>
<dbReference type="Pfam" id="PF21016">
    <property type="entry name" value="RlmN_N"/>
    <property type="match status" value="1"/>
</dbReference>
<comment type="function">
    <text evidence="13">Specifically methylates position 2 of adenine 2503 in 23S rRNA and position 2 of adenine 37 in tRNAs.</text>
</comment>
<dbReference type="GO" id="GO:0070040">
    <property type="term" value="F:rRNA (adenine(2503)-C2-)-methyltransferase activity"/>
    <property type="evidence" value="ECO:0007669"/>
    <property type="project" value="UniProtKB-UniRule"/>
</dbReference>
<feature type="active site" description="Proton acceptor" evidence="13">
    <location>
        <position position="97"/>
    </location>
</feature>
<dbReference type="NCBIfam" id="TIGR00048">
    <property type="entry name" value="rRNA_mod_RlmN"/>
    <property type="match status" value="1"/>
</dbReference>
<gene>
    <name evidence="13 15" type="primary">rlmN</name>
    <name evidence="15" type="ORF">NCTC11460_01329</name>
</gene>
<evidence type="ECO:0000256" key="11">
    <source>
        <dbReference type="ARBA" id="ARBA00023014"/>
    </source>
</evidence>
<comment type="subcellular location">
    <subcellularLocation>
        <location evidence="1 13">Cytoplasm</location>
    </subcellularLocation>
</comment>
<evidence type="ECO:0000313" key="15">
    <source>
        <dbReference type="EMBL" id="SUB61397.1"/>
    </source>
</evidence>
<evidence type="ECO:0000256" key="7">
    <source>
        <dbReference type="ARBA" id="ARBA00022691"/>
    </source>
</evidence>
<feature type="binding site" evidence="13">
    <location>
        <begin position="219"/>
        <end position="221"/>
    </location>
    <ligand>
        <name>S-adenosyl-L-methionine</name>
        <dbReference type="ChEBI" id="CHEBI:59789"/>
    </ligand>
</feature>
<dbReference type="SUPFAM" id="SSF102114">
    <property type="entry name" value="Radical SAM enzymes"/>
    <property type="match status" value="1"/>
</dbReference>
<evidence type="ECO:0000256" key="8">
    <source>
        <dbReference type="ARBA" id="ARBA00022694"/>
    </source>
</evidence>
<keyword evidence="6 13" id="KW-0808">Transferase</keyword>
<dbReference type="FunFam" id="3.20.20.70:FF:000014">
    <property type="entry name" value="Probable dual-specificity RNA methyltransferase RlmN"/>
    <property type="match status" value="1"/>
</dbReference>
<comment type="catalytic activity">
    <reaction evidence="13">
        <text>adenosine(37) in tRNA + 2 reduced [2Fe-2S]-[ferredoxin] + 2 S-adenosyl-L-methionine = 2-methyladenosine(37) in tRNA + 5'-deoxyadenosine + L-methionine + 2 oxidized [2Fe-2S]-[ferredoxin] + S-adenosyl-L-homocysteine</text>
        <dbReference type="Rhea" id="RHEA:43332"/>
        <dbReference type="Rhea" id="RHEA-COMP:10000"/>
        <dbReference type="Rhea" id="RHEA-COMP:10001"/>
        <dbReference type="Rhea" id="RHEA-COMP:10162"/>
        <dbReference type="Rhea" id="RHEA-COMP:10485"/>
        <dbReference type="ChEBI" id="CHEBI:17319"/>
        <dbReference type="ChEBI" id="CHEBI:33737"/>
        <dbReference type="ChEBI" id="CHEBI:33738"/>
        <dbReference type="ChEBI" id="CHEBI:57844"/>
        <dbReference type="ChEBI" id="CHEBI:57856"/>
        <dbReference type="ChEBI" id="CHEBI:59789"/>
        <dbReference type="ChEBI" id="CHEBI:74411"/>
        <dbReference type="ChEBI" id="CHEBI:74497"/>
        <dbReference type="EC" id="2.1.1.192"/>
    </reaction>
</comment>
<evidence type="ECO:0000256" key="12">
    <source>
        <dbReference type="ARBA" id="ARBA00023157"/>
    </source>
</evidence>
<dbReference type="PANTHER" id="PTHR30544:SF5">
    <property type="entry name" value="RADICAL SAM CORE DOMAIN-CONTAINING PROTEIN"/>
    <property type="match status" value="1"/>
</dbReference>
<dbReference type="GO" id="GO:0005737">
    <property type="term" value="C:cytoplasm"/>
    <property type="evidence" value="ECO:0007669"/>
    <property type="project" value="UniProtKB-SubCell"/>
</dbReference>
<dbReference type="RefSeq" id="WP_002846034.1">
    <property type="nucleotide sequence ID" value="NZ_FOVA01000030.1"/>
</dbReference>
<dbReference type="AlphaFoldDB" id="A0A379CIF4"/>
<keyword evidence="5 13" id="KW-0489">Methyltransferase</keyword>
<dbReference type="PROSITE" id="PS51918">
    <property type="entry name" value="RADICAL_SAM"/>
    <property type="match status" value="1"/>
</dbReference>
<dbReference type="EMBL" id="UGTB01000004">
    <property type="protein sequence ID" value="SUB61397.1"/>
    <property type="molecule type" value="Genomic_DNA"/>
</dbReference>
<comment type="catalytic activity">
    <reaction evidence="13">
        <text>adenosine(2503) in 23S rRNA + 2 reduced [2Fe-2S]-[ferredoxin] + 2 S-adenosyl-L-methionine = 2-methyladenosine(2503) in 23S rRNA + 5'-deoxyadenosine + L-methionine + 2 oxidized [2Fe-2S]-[ferredoxin] + S-adenosyl-L-homocysteine</text>
        <dbReference type="Rhea" id="RHEA:42916"/>
        <dbReference type="Rhea" id="RHEA-COMP:10000"/>
        <dbReference type="Rhea" id="RHEA-COMP:10001"/>
        <dbReference type="Rhea" id="RHEA-COMP:10152"/>
        <dbReference type="Rhea" id="RHEA-COMP:10282"/>
        <dbReference type="ChEBI" id="CHEBI:17319"/>
        <dbReference type="ChEBI" id="CHEBI:33737"/>
        <dbReference type="ChEBI" id="CHEBI:33738"/>
        <dbReference type="ChEBI" id="CHEBI:57844"/>
        <dbReference type="ChEBI" id="CHEBI:57856"/>
        <dbReference type="ChEBI" id="CHEBI:59789"/>
        <dbReference type="ChEBI" id="CHEBI:74411"/>
        <dbReference type="ChEBI" id="CHEBI:74497"/>
        <dbReference type="EC" id="2.1.1.192"/>
    </reaction>
</comment>
<feature type="binding site" evidence="13">
    <location>
        <position position="121"/>
    </location>
    <ligand>
        <name>[4Fe-4S] cluster</name>
        <dbReference type="ChEBI" id="CHEBI:49883"/>
        <note>4Fe-4S-S-AdoMet</note>
    </ligand>
</feature>
<feature type="binding site" evidence="13">
    <location>
        <position position="196"/>
    </location>
    <ligand>
        <name>S-adenosyl-L-methionine</name>
        <dbReference type="ChEBI" id="CHEBI:59789"/>
    </ligand>
</feature>
<dbReference type="EC" id="2.1.1.192" evidence="13"/>
<evidence type="ECO:0000256" key="13">
    <source>
        <dbReference type="HAMAP-Rule" id="MF_01849"/>
    </source>
</evidence>
<evidence type="ECO:0000256" key="4">
    <source>
        <dbReference type="ARBA" id="ARBA00022552"/>
    </source>
</evidence>
<feature type="active site" description="S-methylcysteine intermediate" evidence="13">
    <location>
        <position position="338"/>
    </location>
</feature>
<dbReference type="GO" id="GO:0000049">
    <property type="term" value="F:tRNA binding"/>
    <property type="evidence" value="ECO:0007669"/>
    <property type="project" value="UniProtKB-UniRule"/>
</dbReference>
<dbReference type="InterPro" id="IPR048641">
    <property type="entry name" value="RlmN_N"/>
</dbReference>
<keyword evidence="7 13" id="KW-0949">S-adenosyl-L-methionine</keyword>
<organism evidence="15 16">
    <name type="scientific">Peptostreptococcus anaerobius</name>
    <dbReference type="NCBI Taxonomy" id="1261"/>
    <lineage>
        <taxon>Bacteria</taxon>
        <taxon>Bacillati</taxon>
        <taxon>Bacillota</taxon>
        <taxon>Clostridia</taxon>
        <taxon>Peptostreptococcales</taxon>
        <taxon>Peptostreptococcaceae</taxon>
        <taxon>Peptostreptococcus</taxon>
    </lineage>
</organism>
<dbReference type="SFLD" id="SFLDF00275">
    <property type="entry name" value="adenosine_C2_methyltransferase"/>
    <property type="match status" value="1"/>
</dbReference>
<dbReference type="InterPro" id="IPR013785">
    <property type="entry name" value="Aldolase_TIM"/>
</dbReference>
<dbReference type="PIRSF" id="PIRSF006004">
    <property type="entry name" value="CHP00048"/>
    <property type="match status" value="1"/>
</dbReference>
<dbReference type="InterPro" id="IPR004383">
    <property type="entry name" value="rRNA_lsu_MTrfase_RlmN/Cfr"/>
</dbReference>
<dbReference type="GO" id="GO:0046872">
    <property type="term" value="F:metal ion binding"/>
    <property type="evidence" value="ECO:0007669"/>
    <property type="project" value="UniProtKB-KW"/>
</dbReference>
<dbReference type="SFLD" id="SFLDG01062">
    <property type="entry name" value="methyltransferase_(Class_A)"/>
    <property type="match status" value="1"/>
</dbReference>
<keyword evidence="3 13" id="KW-0963">Cytoplasm</keyword>
<keyword evidence="4 13" id="KW-0698">rRNA processing</keyword>
<dbReference type="InterPro" id="IPR040072">
    <property type="entry name" value="Methyltransferase_A"/>
</dbReference>
<evidence type="ECO:0000259" key="14">
    <source>
        <dbReference type="PROSITE" id="PS51918"/>
    </source>
</evidence>
<evidence type="ECO:0000256" key="10">
    <source>
        <dbReference type="ARBA" id="ARBA00023004"/>
    </source>
</evidence>
<evidence type="ECO:0000313" key="16">
    <source>
        <dbReference type="Proteomes" id="UP000255101"/>
    </source>
</evidence>
<dbReference type="CDD" id="cd01335">
    <property type="entry name" value="Radical_SAM"/>
    <property type="match status" value="1"/>
</dbReference>
<feature type="binding site" evidence="13">
    <location>
        <position position="117"/>
    </location>
    <ligand>
        <name>[4Fe-4S] cluster</name>
        <dbReference type="ChEBI" id="CHEBI:49883"/>
        <note>4Fe-4S-S-AdoMet</note>
    </ligand>
</feature>
<accession>A0A379CIF4</accession>
<keyword evidence="10 13" id="KW-0408">Iron</keyword>
<dbReference type="InterPro" id="IPR058240">
    <property type="entry name" value="rSAM_sf"/>
</dbReference>
<comment type="caution">
    <text evidence="13">Lacks conserved residue(s) required for the propagation of feature annotation.</text>
</comment>
<feature type="domain" description="Radical SAM core" evidence="14">
    <location>
        <begin position="103"/>
        <end position="333"/>
    </location>
</feature>
<dbReference type="GO" id="GO:0019843">
    <property type="term" value="F:rRNA binding"/>
    <property type="evidence" value="ECO:0007669"/>
    <property type="project" value="UniProtKB-UniRule"/>
</dbReference>
<name>A0A379CIF4_9FIRM</name>
<evidence type="ECO:0000256" key="2">
    <source>
        <dbReference type="ARBA" id="ARBA00022485"/>
    </source>
</evidence>
<evidence type="ECO:0000256" key="1">
    <source>
        <dbReference type="ARBA" id="ARBA00004496"/>
    </source>
</evidence>
<comment type="cofactor">
    <cofactor evidence="13">
        <name>[4Fe-4S] cluster</name>
        <dbReference type="ChEBI" id="CHEBI:49883"/>
    </cofactor>
    <text evidence="13">Binds 1 [4Fe-4S] cluster. The cluster is coordinated with 3 cysteines and an exchangeable S-adenosyl-L-methionine.</text>
</comment>
<proteinExistence type="inferred from homology"/>
<keyword evidence="2 13" id="KW-0004">4Fe-4S</keyword>
<keyword evidence="9 13" id="KW-0479">Metal-binding</keyword>
<keyword evidence="8 13" id="KW-0819">tRNA processing</keyword>
<dbReference type="Pfam" id="PF04055">
    <property type="entry name" value="Radical_SAM"/>
    <property type="match status" value="1"/>
</dbReference>
<evidence type="ECO:0000256" key="5">
    <source>
        <dbReference type="ARBA" id="ARBA00022603"/>
    </source>
</evidence>
<keyword evidence="12 13" id="KW-1015">Disulfide bond</keyword>
<dbReference type="InterPro" id="IPR007197">
    <property type="entry name" value="rSAM"/>
</dbReference>
<sequence length="352" mass="40484">MNEGKIGKVVLKNLTEEEMVEFILSLGEKKFRAAQVYSWVYKNIRDFDEMKNVPKSLRDKLREKSIIGNLDIELKLESKIDNTKKYLFLLNDGNIIETVAMDYDSRLTVCVSNQVGCRMGCNFCASTIGGLSRHLEAWEILDQIMKVQEDLGKRVSNIVMMGSGEPLDNFDNSMRFLKLVNEKNGLNIGNRHITLSTCGLVDRILELADMQIPINLAISLHSPYDEERKEIMPIAKKYTIKELMDACRYYISKTNRRVTFEYALIKDKNNTDREAKKLVELLRGMLCHVNLIPINPIAERDYEKPNIEYINKFKNYLDKNKIPVSIRNSMGSDISGACGQLRRDYKGTSKEE</sequence>
<dbReference type="InterPro" id="IPR006638">
    <property type="entry name" value="Elp3/MiaA/NifB-like_rSAM"/>
</dbReference>
<dbReference type="GO" id="GO:0030488">
    <property type="term" value="P:tRNA methylation"/>
    <property type="evidence" value="ECO:0007669"/>
    <property type="project" value="UniProtKB-UniRule"/>
</dbReference>
<keyword evidence="11 13" id="KW-0411">Iron-sulfur</keyword>
<dbReference type="GO" id="GO:0051539">
    <property type="term" value="F:4 iron, 4 sulfur cluster binding"/>
    <property type="evidence" value="ECO:0007669"/>
    <property type="project" value="UniProtKB-UniRule"/>
</dbReference>
<evidence type="ECO:0000256" key="3">
    <source>
        <dbReference type="ARBA" id="ARBA00022490"/>
    </source>
</evidence>
<reference evidence="15 16" key="1">
    <citation type="submission" date="2018-06" db="EMBL/GenBank/DDBJ databases">
        <authorList>
            <consortium name="Pathogen Informatics"/>
            <person name="Doyle S."/>
        </authorList>
    </citation>
    <scope>NUCLEOTIDE SEQUENCE [LARGE SCALE GENOMIC DNA]</scope>
    <source>
        <strain evidence="15 16">NCTC11460</strain>
    </source>
</reference>
<evidence type="ECO:0000256" key="6">
    <source>
        <dbReference type="ARBA" id="ARBA00022679"/>
    </source>
</evidence>
<dbReference type="SFLD" id="SFLDS00029">
    <property type="entry name" value="Radical_SAM"/>
    <property type="match status" value="1"/>
</dbReference>
<evidence type="ECO:0000256" key="9">
    <source>
        <dbReference type="ARBA" id="ARBA00022723"/>
    </source>
</evidence>
<feature type="binding site" evidence="13">
    <location>
        <position position="295"/>
    </location>
    <ligand>
        <name>S-adenosyl-L-methionine</name>
        <dbReference type="ChEBI" id="CHEBI:59789"/>
    </ligand>
</feature>
<dbReference type="InterPro" id="IPR027492">
    <property type="entry name" value="RNA_MTrfase_RlmN"/>
</dbReference>
<dbReference type="GO" id="GO:0002935">
    <property type="term" value="F:tRNA (adenine(37)-C2)-methyltransferase activity"/>
    <property type="evidence" value="ECO:0007669"/>
    <property type="project" value="UniProtKB-UniRule"/>
</dbReference>